<evidence type="ECO:0000313" key="10">
    <source>
        <dbReference type="Proteomes" id="UP001235712"/>
    </source>
</evidence>
<evidence type="ECO:0000256" key="1">
    <source>
        <dbReference type="ARBA" id="ARBA00004651"/>
    </source>
</evidence>
<dbReference type="PANTHER" id="PTHR30472">
    <property type="entry name" value="FERRIC ENTEROBACTIN TRANSPORT SYSTEM PERMEASE PROTEIN"/>
    <property type="match status" value="1"/>
</dbReference>
<comment type="subcellular location">
    <subcellularLocation>
        <location evidence="1">Cell membrane</location>
        <topology evidence="1">Multi-pass membrane protein</topology>
    </subcellularLocation>
</comment>
<gene>
    <name evidence="9" type="ORF">J2S57_003470</name>
</gene>
<keyword evidence="3" id="KW-0813">Transport</keyword>
<evidence type="ECO:0000256" key="2">
    <source>
        <dbReference type="ARBA" id="ARBA00007935"/>
    </source>
</evidence>
<dbReference type="SUPFAM" id="SSF81345">
    <property type="entry name" value="ABC transporter involved in vitamin B12 uptake, BtuC"/>
    <property type="match status" value="1"/>
</dbReference>
<comment type="caution">
    <text evidence="9">The sequence shown here is derived from an EMBL/GenBank/DDBJ whole genome shotgun (WGS) entry which is preliminary data.</text>
</comment>
<keyword evidence="6 8" id="KW-1133">Transmembrane helix</keyword>
<evidence type="ECO:0000256" key="3">
    <source>
        <dbReference type="ARBA" id="ARBA00022448"/>
    </source>
</evidence>
<protein>
    <submittedName>
        <fullName evidence="9">Iron complex transport system permease protein</fullName>
    </submittedName>
</protein>
<evidence type="ECO:0000256" key="5">
    <source>
        <dbReference type="ARBA" id="ARBA00022692"/>
    </source>
</evidence>
<feature type="transmembrane region" description="Helical" evidence="8">
    <location>
        <begin position="26"/>
        <end position="51"/>
    </location>
</feature>
<dbReference type="InterPro" id="IPR000522">
    <property type="entry name" value="ABC_transptr_permease_BtuC"/>
</dbReference>
<organism evidence="9 10">
    <name type="scientific">Kineosporia succinea</name>
    <dbReference type="NCBI Taxonomy" id="84632"/>
    <lineage>
        <taxon>Bacteria</taxon>
        <taxon>Bacillati</taxon>
        <taxon>Actinomycetota</taxon>
        <taxon>Actinomycetes</taxon>
        <taxon>Kineosporiales</taxon>
        <taxon>Kineosporiaceae</taxon>
        <taxon>Kineosporia</taxon>
    </lineage>
</organism>
<feature type="transmembrane region" description="Helical" evidence="8">
    <location>
        <begin position="109"/>
        <end position="130"/>
    </location>
</feature>
<dbReference type="EMBL" id="JAUSQZ010000001">
    <property type="protein sequence ID" value="MDP9827721.1"/>
    <property type="molecule type" value="Genomic_DNA"/>
</dbReference>
<name>A0ABT9P4U3_9ACTN</name>
<keyword evidence="7 8" id="KW-0472">Membrane</keyword>
<dbReference type="RefSeq" id="WP_307244133.1">
    <property type="nucleotide sequence ID" value="NZ_JAUSQZ010000001.1"/>
</dbReference>
<keyword evidence="4" id="KW-1003">Cell membrane</keyword>
<evidence type="ECO:0000313" key="9">
    <source>
        <dbReference type="EMBL" id="MDP9827721.1"/>
    </source>
</evidence>
<evidence type="ECO:0000256" key="8">
    <source>
        <dbReference type="SAM" id="Phobius"/>
    </source>
</evidence>
<evidence type="ECO:0000256" key="4">
    <source>
        <dbReference type="ARBA" id="ARBA00022475"/>
    </source>
</evidence>
<sequence length="350" mass="36597">MAVTVDVPEEAPVESRDVGGRTSLRVVGLIVSLVLLAAVIVASLAFGAKFIPFGESWRLWWHNDGSSNAAIIHDLRLPRTLVGLMVGAALGLSGALMQALTLNPLAEPGLLGVNLGASTGVVLAIAFLGVTTISGYVWFAFLGAALTSVIVFLLGNTGRSATPDRQILAGIAITTVMGSGIYAILVLRPDVFNKFRFWEVGSLGDVSTEAGWKVAPFVLGGILLALSLGPALNALAMGEETGRALGAHVMRTRLLGMLAVTLLCGGATAAVGPIYFVGLAVPHVTRMFTGPDQRWILIYSMVLAPVLLLTADIIGRVVAAPSELQVGIVTAFLGAPMFIVLARRRRLAQL</sequence>
<comment type="similarity">
    <text evidence="2">Belongs to the binding-protein-dependent transport system permease family. FecCD subfamily.</text>
</comment>
<dbReference type="CDD" id="cd06550">
    <property type="entry name" value="TM_ABC_iron-siderophores_like"/>
    <property type="match status" value="1"/>
</dbReference>
<evidence type="ECO:0000256" key="7">
    <source>
        <dbReference type="ARBA" id="ARBA00023136"/>
    </source>
</evidence>
<reference evidence="9 10" key="1">
    <citation type="submission" date="2023-07" db="EMBL/GenBank/DDBJ databases">
        <title>Sequencing the genomes of 1000 actinobacteria strains.</title>
        <authorList>
            <person name="Klenk H.-P."/>
        </authorList>
    </citation>
    <scope>NUCLEOTIDE SEQUENCE [LARGE SCALE GENOMIC DNA]</scope>
    <source>
        <strain evidence="9 10">DSM 44388</strain>
    </source>
</reference>
<feature type="transmembrane region" description="Helical" evidence="8">
    <location>
        <begin position="326"/>
        <end position="343"/>
    </location>
</feature>
<feature type="transmembrane region" description="Helical" evidence="8">
    <location>
        <begin position="255"/>
        <end position="276"/>
    </location>
</feature>
<dbReference type="Proteomes" id="UP001235712">
    <property type="component" value="Unassembled WGS sequence"/>
</dbReference>
<proteinExistence type="inferred from homology"/>
<keyword evidence="5 8" id="KW-0812">Transmembrane</keyword>
<keyword evidence="10" id="KW-1185">Reference proteome</keyword>
<accession>A0ABT9P4U3</accession>
<dbReference type="PANTHER" id="PTHR30472:SF1">
    <property type="entry name" value="FE(3+) DICITRATE TRANSPORT SYSTEM PERMEASE PROTEIN FECC-RELATED"/>
    <property type="match status" value="1"/>
</dbReference>
<feature type="transmembrane region" description="Helical" evidence="8">
    <location>
        <begin position="81"/>
        <end position="102"/>
    </location>
</feature>
<dbReference type="Pfam" id="PF01032">
    <property type="entry name" value="FecCD"/>
    <property type="match status" value="1"/>
</dbReference>
<dbReference type="InterPro" id="IPR037294">
    <property type="entry name" value="ABC_BtuC-like"/>
</dbReference>
<feature type="transmembrane region" description="Helical" evidence="8">
    <location>
        <begin position="214"/>
        <end position="235"/>
    </location>
</feature>
<feature type="transmembrane region" description="Helical" evidence="8">
    <location>
        <begin position="136"/>
        <end position="155"/>
    </location>
</feature>
<feature type="transmembrane region" description="Helical" evidence="8">
    <location>
        <begin position="296"/>
        <end position="314"/>
    </location>
</feature>
<evidence type="ECO:0000256" key="6">
    <source>
        <dbReference type="ARBA" id="ARBA00022989"/>
    </source>
</evidence>
<feature type="transmembrane region" description="Helical" evidence="8">
    <location>
        <begin position="167"/>
        <end position="187"/>
    </location>
</feature>
<dbReference type="Gene3D" id="1.10.3470.10">
    <property type="entry name" value="ABC transporter involved in vitamin B12 uptake, BtuC"/>
    <property type="match status" value="1"/>
</dbReference>